<proteinExistence type="predicted"/>
<keyword evidence="3" id="KW-1185">Reference proteome</keyword>
<feature type="region of interest" description="Disordered" evidence="1">
    <location>
        <begin position="26"/>
        <end position="177"/>
    </location>
</feature>
<dbReference type="STRING" id="98765.A0A2R6P0N4"/>
<feature type="compositionally biased region" description="Basic and acidic residues" evidence="1">
    <location>
        <begin position="134"/>
        <end position="143"/>
    </location>
</feature>
<dbReference type="EMBL" id="MLYV02000581">
    <property type="protein sequence ID" value="PSR82573.1"/>
    <property type="molecule type" value="Genomic_DNA"/>
</dbReference>
<sequence>MSSDNRFMYQSAQEVPTSYAYSQYSQYDTTQYASPPRPVRNGAPAQPPPHSQHYPTPTNGYPPPPGYSGPAYGVTPSQNTPQWSSENWSQFPSPFSQPHPPIQEAQSFPSDSRPEIQSQSSGEPKGPPTGSQKLDNRRKDEQTSRQVEAPHQPKGRKTREDEIPVPPPVPALPSAPLGLDFMKIPQTRWARTLGRVDMHYRLKV</sequence>
<accession>A0A2R6P0N4</accession>
<dbReference type="Proteomes" id="UP000186601">
    <property type="component" value="Unassembled WGS sequence"/>
</dbReference>
<gene>
    <name evidence="2" type="ORF">PHLCEN_2v6006</name>
</gene>
<dbReference type="AlphaFoldDB" id="A0A2R6P0N4"/>
<reference evidence="2 3" key="1">
    <citation type="submission" date="2018-02" db="EMBL/GenBank/DDBJ databases">
        <title>Genome sequence of the basidiomycete white-rot fungus Phlebia centrifuga.</title>
        <authorList>
            <person name="Granchi Z."/>
            <person name="Peng M."/>
            <person name="de Vries R.P."/>
            <person name="Hilden K."/>
            <person name="Makela M.R."/>
            <person name="Grigoriev I."/>
            <person name="Riley R."/>
        </authorList>
    </citation>
    <scope>NUCLEOTIDE SEQUENCE [LARGE SCALE GENOMIC DNA]</scope>
    <source>
        <strain evidence="2 3">FBCC195</strain>
    </source>
</reference>
<feature type="compositionally biased region" description="Polar residues" evidence="1">
    <location>
        <begin position="104"/>
        <end position="122"/>
    </location>
</feature>
<evidence type="ECO:0000313" key="2">
    <source>
        <dbReference type="EMBL" id="PSR82573.1"/>
    </source>
</evidence>
<feature type="compositionally biased region" description="Pro residues" evidence="1">
    <location>
        <begin position="164"/>
        <end position="173"/>
    </location>
</feature>
<comment type="caution">
    <text evidence="2">The sequence shown here is derived from an EMBL/GenBank/DDBJ whole genome shotgun (WGS) entry which is preliminary data.</text>
</comment>
<feature type="compositionally biased region" description="Polar residues" evidence="1">
    <location>
        <begin position="75"/>
        <end position="88"/>
    </location>
</feature>
<evidence type="ECO:0000313" key="3">
    <source>
        <dbReference type="Proteomes" id="UP000186601"/>
    </source>
</evidence>
<protein>
    <submittedName>
        <fullName evidence="2">Uncharacterized protein</fullName>
    </submittedName>
</protein>
<organism evidence="2 3">
    <name type="scientific">Hermanssonia centrifuga</name>
    <dbReference type="NCBI Taxonomy" id="98765"/>
    <lineage>
        <taxon>Eukaryota</taxon>
        <taxon>Fungi</taxon>
        <taxon>Dikarya</taxon>
        <taxon>Basidiomycota</taxon>
        <taxon>Agaricomycotina</taxon>
        <taxon>Agaricomycetes</taxon>
        <taxon>Polyporales</taxon>
        <taxon>Meruliaceae</taxon>
        <taxon>Hermanssonia</taxon>
    </lineage>
</organism>
<evidence type="ECO:0000256" key="1">
    <source>
        <dbReference type="SAM" id="MobiDB-lite"/>
    </source>
</evidence>
<name>A0A2R6P0N4_9APHY</name>